<proteinExistence type="inferred from homology"/>
<dbReference type="PANTHER" id="PTHR43806:SF58">
    <property type="entry name" value="ALKALINE PROTEASE 1-RELATED"/>
    <property type="match status" value="1"/>
</dbReference>
<organism evidence="9 10">
    <name type="scientific">Rhizoctonia solani</name>
    <dbReference type="NCBI Taxonomy" id="456999"/>
    <lineage>
        <taxon>Eukaryota</taxon>
        <taxon>Fungi</taxon>
        <taxon>Dikarya</taxon>
        <taxon>Basidiomycota</taxon>
        <taxon>Agaricomycotina</taxon>
        <taxon>Agaricomycetes</taxon>
        <taxon>Cantharellales</taxon>
        <taxon>Ceratobasidiaceae</taxon>
        <taxon>Rhizoctonia</taxon>
    </lineage>
</organism>
<evidence type="ECO:0000256" key="2">
    <source>
        <dbReference type="ARBA" id="ARBA00022670"/>
    </source>
</evidence>
<dbReference type="SUPFAM" id="SSF52743">
    <property type="entry name" value="Subtilisin-like"/>
    <property type="match status" value="1"/>
</dbReference>
<dbReference type="AlphaFoldDB" id="A0A8H3CFF2"/>
<dbReference type="GO" id="GO:0004252">
    <property type="term" value="F:serine-type endopeptidase activity"/>
    <property type="evidence" value="ECO:0007669"/>
    <property type="project" value="InterPro"/>
</dbReference>
<dbReference type="Pfam" id="PF00082">
    <property type="entry name" value="Peptidase_S8"/>
    <property type="match status" value="1"/>
</dbReference>
<feature type="signal peptide" evidence="6">
    <location>
        <begin position="1"/>
        <end position="24"/>
    </location>
</feature>
<evidence type="ECO:0000256" key="5">
    <source>
        <dbReference type="PROSITE-ProRule" id="PRU01240"/>
    </source>
</evidence>
<dbReference type="InterPro" id="IPR010259">
    <property type="entry name" value="S8pro/Inhibitor_I9"/>
</dbReference>
<comment type="caution">
    <text evidence="9">The sequence shown here is derived from an EMBL/GenBank/DDBJ whole genome shotgun (WGS) entry which is preliminary data.</text>
</comment>
<dbReference type="Proteomes" id="UP000663853">
    <property type="component" value="Unassembled WGS sequence"/>
</dbReference>
<evidence type="ECO:0000256" key="6">
    <source>
        <dbReference type="SAM" id="SignalP"/>
    </source>
</evidence>
<evidence type="ECO:0000256" key="1">
    <source>
        <dbReference type="ARBA" id="ARBA00011073"/>
    </source>
</evidence>
<dbReference type="InterPro" id="IPR023828">
    <property type="entry name" value="Peptidase_S8_Ser-AS"/>
</dbReference>
<evidence type="ECO:0000313" key="9">
    <source>
        <dbReference type="EMBL" id="CAE6478514.1"/>
    </source>
</evidence>
<dbReference type="InterPro" id="IPR022398">
    <property type="entry name" value="Peptidase_S8_His-AS"/>
</dbReference>
<dbReference type="GO" id="GO:0005615">
    <property type="term" value="C:extracellular space"/>
    <property type="evidence" value="ECO:0007669"/>
    <property type="project" value="TreeGrafter"/>
</dbReference>
<feature type="domain" description="Inhibitor I9" evidence="8">
    <location>
        <begin position="35"/>
        <end position="106"/>
    </location>
</feature>
<comment type="similarity">
    <text evidence="1 5">Belongs to the peptidase S8 family.</text>
</comment>
<dbReference type="InterPro" id="IPR037045">
    <property type="entry name" value="S8pro/Inhibitor_I9_sf"/>
</dbReference>
<dbReference type="InterPro" id="IPR015500">
    <property type="entry name" value="Peptidase_S8_subtilisin-rel"/>
</dbReference>
<evidence type="ECO:0000256" key="4">
    <source>
        <dbReference type="ARBA" id="ARBA00022825"/>
    </source>
</evidence>
<evidence type="ECO:0000256" key="3">
    <source>
        <dbReference type="ARBA" id="ARBA00022801"/>
    </source>
</evidence>
<evidence type="ECO:0000313" key="10">
    <source>
        <dbReference type="Proteomes" id="UP000663853"/>
    </source>
</evidence>
<dbReference type="PANTHER" id="PTHR43806">
    <property type="entry name" value="PEPTIDASE S8"/>
    <property type="match status" value="1"/>
</dbReference>
<gene>
    <name evidence="9" type="ORF">RDB_LOCUS84858</name>
</gene>
<dbReference type="PRINTS" id="PR00723">
    <property type="entry name" value="SUBTILISIN"/>
</dbReference>
<feature type="chain" id="PRO_5034825556" evidence="6">
    <location>
        <begin position="25"/>
        <end position="384"/>
    </location>
</feature>
<protein>
    <submittedName>
        <fullName evidence="9">Uncharacterized protein</fullName>
    </submittedName>
</protein>
<name>A0A8H3CFF2_9AGAM</name>
<dbReference type="Pfam" id="PF05922">
    <property type="entry name" value="Inhibitor_I9"/>
    <property type="match status" value="1"/>
</dbReference>
<dbReference type="PROSITE" id="PS00138">
    <property type="entry name" value="SUBTILASE_SER"/>
    <property type="match status" value="1"/>
</dbReference>
<feature type="domain" description="Peptidase S8/S53" evidence="7">
    <location>
        <begin position="141"/>
        <end position="362"/>
    </location>
</feature>
<keyword evidence="6" id="KW-0732">Signal</keyword>
<dbReference type="EMBL" id="CAJMXA010002262">
    <property type="protein sequence ID" value="CAE6478514.1"/>
    <property type="molecule type" value="Genomic_DNA"/>
</dbReference>
<reference evidence="9" key="1">
    <citation type="submission" date="2021-01" db="EMBL/GenBank/DDBJ databases">
        <authorList>
            <person name="Kaushik A."/>
        </authorList>
    </citation>
    <scope>NUCLEOTIDE SEQUENCE</scope>
    <source>
        <strain evidence="9">AG6-10EEA</strain>
    </source>
</reference>
<dbReference type="PROSITE" id="PS00137">
    <property type="entry name" value="SUBTILASE_HIS"/>
    <property type="match status" value="1"/>
</dbReference>
<evidence type="ECO:0000259" key="7">
    <source>
        <dbReference type="Pfam" id="PF00082"/>
    </source>
</evidence>
<keyword evidence="2" id="KW-0645">Protease</keyword>
<accession>A0A8H3CFF2</accession>
<dbReference type="GO" id="GO:0006508">
    <property type="term" value="P:proteolysis"/>
    <property type="evidence" value="ECO:0007669"/>
    <property type="project" value="UniProtKB-KW"/>
</dbReference>
<keyword evidence="4" id="KW-0720">Serine protease</keyword>
<sequence>MRGFVSYLVAALAAVTLLGGNVSAAAVPRAEGDKRYIVLLNEKTNKAIHMAWVDGQRAKLSATSLSTLSVTGNYNALNGYVARLSDDKVTELTKSPDVAMVVEDQRCEGYLKQTDAPWGIARVSRKSKLPRGSKVDKLHYVFERKPSVAGVDVWGATFGPYNSTDGHGHGTHIAGTIAGKQFGVAKAASIIAVKVLGDDNSGWNSDLVAGINWATQRAMSAQRPSVISISIGSPGDAAVDAAVARAVALGVHVVVAAGNSNRDAKDFSPARVPTAITVGATNINDGRWVTSASVGSNYGPIVDIFAPGQDITSAWIGSNTATNRITGTSMATPHVAGLVAYLLALEGRRTPANMMTRIKQLAPDRVLSGIPPGTQNELIWNGGA</sequence>
<dbReference type="InterPro" id="IPR000209">
    <property type="entry name" value="Peptidase_S8/S53_dom"/>
</dbReference>
<dbReference type="InterPro" id="IPR034193">
    <property type="entry name" value="PCSK9_ProteinaseK-like"/>
</dbReference>
<keyword evidence="3" id="KW-0378">Hydrolase</keyword>
<comment type="caution">
    <text evidence="5">Lacks conserved residue(s) required for the propagation of feature annotation.</text>
</comment>
<dbReference type="CDD" id="cd04077">
    <property type="entry name" value="Peptidases_S8_PCSK9_ProteinaseK_like"/>
    <property type="match status" value="1"/>
</dbReference>
<dbReference type="Gene3D" id="3.30.70.80">
    <property type="entry name" value="Peptidase S8 propeptide/proteinase inhibitor I9"/>
    <property type="match status" value="1"/>
</dbReference>
<dbReference type="SUPFAM" id="SSF54897">
    <property type="entry name" value="Protease propeptides/inhibitors"/>
    <property type="match status" value="1"/>
</dbReference>
<dbReference type="InterPro" id="IPR050131">
    <property type="entry name" value="Peptidase_S8_subtilisin-like"/>
</dbReference>
<dbReference type="InterPro" id="IPR036852">
    <property type="entry name" value="Peptidase_S8/S53_dom_sf"/>
</dbReference>
<dbReference type="Gene3D" id="3.40.50.200">
    <property type="entry name" value="Peptidase S8/S53 domain"/>
    <property type="match status" value="1"/>
</dbReference>
<dbReference type="PROSITE" id="PS51892">
    <property type="entry name" value="SUBTILASE"/>
    <property type="match status" value="1"/>
</dbReference>
<evidence type="ECO:0000259" key="8">
    <source>
        <dbReference type="Pfam" id="PF05922"/>
    </source>
</evidence>